<dbReference type="GO" id="GO:0016705">
    <property type="term" value="F:oxidoreductase activity, acting on paired donors, with incorporation or reduction of molecular oxygen"/>
    <property type="evidence" value="ECO:0007669"/>
    <property type="project" value="InterPro"/>
</dbReference>
<evidence type="ECO:0000256" key="12">
    <source>
        <dbReference type="PIRSR" id="PIRSR602401-1"/>
    </source>
</evidence>
<name>A0A0D2C4C0_9EURO</name>
<evidence type="ECO:0000313" key="16">
    <source>
        <dbReference type="Proteomes" id="UP000053342"/>
    </source>
</evidence>
<evidence type="ECO:0000256" key="3">
    <source>
        <dbReference type="ARBA" id="ARBA00010617"/>
    </source>
</evidence>
<dbReference type="InterPro" id="IPR017972">
    <property type="entry name" value="Cyt_P450_CS"/>
</dbReference>
<dbReference type="Proteomes" id="UP000053342">
    <property type="component" value="Unassembled WGS sequence"/>
</dbReference>
<dbReference type="PROSITE" id="PS00086">
    <property type="entry name" value="CYTOCHROME_P450"/>
    <property type="match status" value="1"/>
</dbReference>
<evidence type="ECO:0000256" key="10">
    <source>
        <dbReference type="ARBA" id="ARBA00023033"/>
    </source>
</evidence>
<keyword evidence="9 12" id="KW-0408">Iron</keyword>
<keyword evidence="11 14" id="KW-0472">Membrane</keyword>
<evidence type="ECO:0000313" key="15">
    <source>
        <dbReference type="EMBL" id="KIW44622.1"/>
    </source>
</evidence>
<dbReference type="RefSeq" id="XP_016264838.1">
    <property type="nucleotide sequence ID" value="XM_016403833.1"/>
</dbReference>
<keyword evidence="7 14" id="KW-1133">Transmembrane helix</keyword>
<dbReference type="Gene3D" id="1.10.630.10">
    <property type="entry name" value="Cytochrome P450"/>
    <property type="match status" value="1"/>
</dbReference>
<dbReference type="OrthoDB" id="3945418at2759"/>
<dbReference type="GO" id="GO:0005506">
    <property type="term" value="F:iron ion binding"/>
    <property type="evidence" value="ECO:0007669"/>
    <property type="project" value="InterPro"/>
</dbReference>
<dbReference type="GeneID" id="27355152"/>
<dbReference type="STRING" id="215243.A0A0D2C4C0"/>
<comment type="subcellular location">
    <subcellularLocation>
        <location evidence="2">Membrane</location>
        <topology evidence="2">Single-pass membrane protein</topology>
    </subcellularLocation>
</comment>
<keyword evidence="16" id="KW-1185">Reference proteome</keyword>
<dbReference type="CDD" id="cd11062">
    <property type="entry name" value="CYP58-like"/>
    <property type="match status" value="1"/>
</dbReference>
<organism evidence="15 16">
    <name type="scientific">Exophiala oligosperma</name>
    <dbReference type="NCBI Taxonomy" id="215243"/>
    <lineage>
        <taxon>Eukaryota</taxon>
        <taxon>Fungi</taxon>
        <taxon>Dikarya</taxon>
        <taxon>Ascomycota</taxon>
        <taxon>Pezizomycotina</taxon>
        <taxon>Eurotiomycetes</taxon>
        <taxon>Chaetothyriomycetidae</taxon>
        <taxon>Chaetothyriales</taxon>
        <taxon>Herpotrichiellaceae</taxon>
        <taxon>Exophiala</taxon>
    </lineage>
</organism>
<reference evidence="15 16" key="1">
    <citation type="submission" date="2015-01" db="EMBL/GenBank/DDBJ databases">
        <title>The Genome Sequence of Exophiala oligosperma CBS72588.</title>
        <authorList>
            <consortium name="The Broad Institute Genomics Platform"/>
            <person name="Cuomo C."/>
            <person name="de Hoog S."/>
            <person name="Gorbushina A."/>
            <person name="Stielow B."/>
            <person name="Teixiera M."/>
            <person name="Abouelleil A."/>
            <person name="Chapman S.B."/>
            <person name="Priest M."/>
            <person name="Young S.K."/>
            <person name="Wortman J."/>
            <person name="Nusbaum C."/>
            <person name="Birren B."/>
        </authorList>
    </citation>
    <scope>NUCLEOTIDE SEQUENCE [LARGE SCALE GENOMIC DNA]</scope>
    <source>
        <strain evidence="15 16">CBS 72588</strain>
    </source>
</reference>
<dbReference type="SUPFAM" id="SSF48264">
    <property type="entry name" value="Cytochrome P450"/>
    <property type="match status" value="1"/>
</dbReference>
<dbReference type="PRINTS" id="PR00463">
    <property type="entry name" value="EP450I"/>
</dbReference>
<keyword evidence="8 13" id="KW-0560">Oxidoreductase</keyword>
<dbReference type="GO" id="GO:0016020">
    <property type="term" value="C:membrane"/>
    <property type="evidence" value="ECO:0007669"/>
    <property type="project" value="UniProtKB-SubCell"/>
</dbReference>
<dbReference type="GO" id="GO:0004497">
    <property type="term" value="F:monooxygenase activity"/>
    <property type="evidence" value="ECO:0007669"/>
    <property type="project" value="UniProtKB-KW"/>
</dbReference>
<evidence type="ECO:0000256" key="6">
    <source>
        <dbReference type="ARBA" id="ARBA00022723"/>
    </source>
</evidence>
<evidence type="ECO:0000256" key="8">
    <source>
        <dbReference type="ARBA" id="ARBA00023002"/>
    </source>
</evidence>
<proteinExistence type="inferred from homology"/>
<dbReference type="FunFam" id="1.10.630.10:FF:000069">
    <property type="entry name" value="Cytochrome P450, putative (Eurofung)"/>
    <property type="match status" value="1"/>
</dbReference>
<dbReference type="GO" id="GO:0020037">
    <property type="term" value="F:heme binding"/>
    <property type="evidence" value="ECO:0007669"/>
    <property type="project" value="InterPro"/>
</dbReference>
<evidence type="ECO:0000256" key="4">
    <source>
        <dbReference type="ARBA" id="ARBA00022617"/>
    </source>
</evidence>
<dbReference type="HOGENOM" id="CLU_001570_14_4_1"/>
<evidence type="ECO:0008006" key="17">
    <source>
        <dbReference type="Google" id="ProtNLM"/>
    </source>
</evidence>
<evidence type="ECO:0000256" key="13">
    <source>
        <dbReference type="RuleBase" id="RU000461"/>
    </source>
</evidence>
<evidence type="ECO:0000256" key="14">
    <source>
        <dbReference type="SAM" id="Phobius"/>
    </source>
</evidence>
<keyword evidence="5 14" id="KW-0812">Transmembrane</keyword>
<accession>A0A0D2C4C0</accession>
<comment type="similarity">
    <text evidence="3 13">Belongs to the cytochrome P450 family.</text>
</comment>
<dbReference type="InterPro" id="IPR050121">
    <property type="entry name" value="Cytochrome_P450_monoxygenase"/>
</dbReference>
<sequence>MRAQSSNPTNLLPSLAGSSFINLLLTVTVSTTILYLFGLAIYRLYFHPIAHFPGPKLAGLTRWYEFYYELILKGQMTFHIQKLHEQYGPIVRVTPNELHVLDSDYFEELYVKSGKLDKYPPFSARFGTDDTFFTASSHEHHRRLRNSVAPFFSKRKITDFQPVIQAKLTKLCSKVATEYAAGTDRALPLHRAWTALTGDVVTEFCFAKAYDHLDSPDFAETFHEPMHAACESSSVLMQFPWLWPVMNSLPDWLVVKLEPKMHMHIQVQHDFERTISALKENHDETHKTVDHATLFHEMLNSDLSPREKSVGRMVQEAQVIIGAAILTTSWAAAVASFHIINDPSIFAKLRSELEEALPDPAATQPDWQTLEQLPYLSGCIKEGIRLAYGIASRLPRVARAELRYRDWIIPPGTPVSMTIVDMNHDEEVFPQSRSFIPERWLGKPTTKDGQSLERYFVGFGKGSRSCIGLNLAQAVLYTGLATIFRNFTFELYETDVSDTILAHDYFVPTVKLDTKGIRVKVKSIEK</sequence>
<evidence type="ECO:0000256" key="9">
    <source>
        <dbReference type="ARBA" id="ARBA00023004"/>
    </source>
</evidence>
<dbReference type="AlphaFoldDB" id="A0A0D2C4C0"/>
<feature type="transmembrane region" description="Helical" evidence="14">
    <location>
        <begin position="20"/>
        <end position="42"/>
    </location>
</feature>
<evidence type="ECO:0000256" key="1">
    <source>
        <dbReference type="ARBA" id="ARBA00001971"/>
    </source>
</evidence>
<evidence type="ECO:0000256" key="7">
    <source>
        <dbReference type="ARBA" id="ARBA00022989"/>
    </source>
</evidence>
<feature type="binding site" description="axial binding residue" evidence="12">
    <location>
        <position position="466"/>
    </location>
    <ligand>
        <name>heme</name>
        <dbReference type="ChEBI" id="CHEBI:30413"/>
    </ligand>
    <ligandPart>
        <name>Fe</name>
        <dbReference type="ChEBI" id="CHEBI:18248"/>
    </ligandPart>
</feature>
<comment type="cofactor">
    <cofactor evidence="1 12">
        <name>heme</name>
        <dbReference type="ChEBI" id="CHEBI:30413"/>
    </cofactor>
</comment>
<evidence type="ECO:0000256" key="5">
    <source>
        <dbReference type="ARBA" id="ARBA00022692"/>
    </source>
</evidence>
<gene>
    <name evidence="15" type="ORF">PV06_03078</name>
</gene>
<keyword evidence="10 13" id="KW-0503">Monooxygenase</keyword>
<protein>
    <recommendedName>
        <fullName evidence="17">Cytochrome P450</fullName>
    </recommendedName>
</protein>
<dbReference type="InterPro" id="IPR001128">
    <property type="entry name" value="Cyt_P450"/>
</dbReference>
<evidence type="ECO:0000256" key="2">
    <source>
        <dbReference type="ARBA" id="ARBA00004167"/>
    </source>
</evidence>
<dbReference type="InterPro" id="IPR002401">
    <property type="entry name" value="Cyt_P450_E_grp-I"/>
</dbReference>
<dbReference type="InterPro" id="IPR036396">
    <property type="entry name" value="Cyt_P450_sf"/>
</dbReference>
<dbReference type="PANTHER" id="PTHR24305:SF157">
    <property type="entry name" value="N-ACETYLTRYPTOPHAN 6-HYDROXYLASE IVOC-RELATED"/>
    <property type="match status" value="1"/>
</dbReference>
<evidence type="ECO:0000256" key="11">
    <source>
        <dbReference type="ARBA" id="ARBA00023136"/>
    </source>
</evidence>
<dbReference type="EMBL" id="KN847334">
    <property type="protein sequence ID" value="KIW44622.1"/>
    <property type="molecule type" value="Genomic_DNA"/>
</dbReference>
<dbReference type="PANTHER" id="PTHR24305">
    <property type="entry name" value="CYTOCHROME P450"/>
    <property type="match status" value="1"/>
</dbReference>
<dbReference type="VEuPathDB" id="FungiDB:PV06_03078"/>
<keyword evidence="6 12" id="KW-0479">Metal-binding</keyword>
<keyword evidence="4 12" id="KW-0349">Heme</keyword>
<dbReference type="Pfam" id="PF00067">
    <property type="entry name" value="p450"/>
    <property type="match status" value="1"/>
</dbReference>